<dbReference type="InterPro" id="IPR041492">
    <property type="entry name" value="HAD_2"/>
</dbReference>
<keyword evidence="2" id="KW-0378">Hydrolase</keyword>
<proteinExistence type="inferred from homology"/>
<dbReference type="SFLD" id="SFLDG01129">
    <property type="entry name" value="C1.5:_HAD__Beta-PGM__Phosphata"/>
    <property type="match status" value="1"/>
</dbReference>
<name>A0A7C3ESH3_9CREN</name>
<dbReference type="Gene3D" id="3.40.50.1000">
    <property type="entry name" value="HAD superfamily/HAD-like"/>
    <property type="match status" value="1"/>
</dbReference>
<evidence type="ECO:0000256" key="1">
    <source>
        <dbReference type="ARBA" id="ARBA00007958"/>
    </source>
</evidence>
<comment type="caution">
    <text evidence="2">The sequence shown here is derived from an EMBL/GenBank/DDBJ whole genome shotgun (WGS) entry which is preliminary data.</text>
</comment>
<dbReference type="PANTHER" id="PTHR43434:SF1">
    <property type="entry name" value="PHOSPHOGLYCOLATE PHOSPHATASE"/>
    <property type="match status" value="1"/>
</dbReference>
<dbReference type="InterPro" id="IPR050155">
    <property type="entry name" value="HAD-like_hydrolase_sf"/>
</dbReference>
<evidence type="ECO:0000313" key="2">
    <source>
        <dbReference type="EMBL" id="HFK20260.1"/>
    </source>
</evidence>
<dbReference type="PRINTS" id="PR00413">
    <property type="entry name" value="HADHALOGNASE"/>
</dbReference>
<dbReference type="GO" id="GO:0006281">
    <property type="term" value="P:DNA repair"/>
    <property type="evidence" value="ECO:0007669"/>
    <property type="project" value="TreeGrafter"/>
</dbReference>
<dbReference type="NCBIfam" id="TIGR01509">
    <property type="entry name" value="HAD-SF-IA-v3"/>
    <property type="match status" value="1"/>
</dbReference>
<dbReference type="PANTHER" id="PTHR43434">
    <property type="entry name" value="PHOSPHOGLYCOLATE PHOSPHATASE"/>
    <property type="match status" value="1"/>
</dbReference>
<dbReference type="SFLD" id="SFLDG01135">
    <property type="entry name" value="C1.5.6:_HAD__Beta-PGM__Phospha"/>
    <property type="match status" value="1"/>
</dbReference>
<reference evidence="2" key="1">
    <citation type="journal article" date="2020" name="mSystems">
        <title>Genome- and Community-Level Interaction Insights into Carbon Utilization and Element Cycling Functions of Hydrothermarchaeota in Hydrothermal Sediment.</title>
        <authorList>
            <person name="Zhou Z."/>
            <person name="Liu Y."/>
            <person name="Xu W."/>
            <person name="Pan J."/>
            <person name="Luo Z.H."/>
            <person name="Li M."/>
        </authorList>
    </citation>
    <scope>NUCLEOTIDE SEQUENCE [LARGE SCALE GENOMIC DNA]</scope>
    <source>
        <strain evidence="2">SpSt-468</strain>
    </source>
</reference>
<dbReference type="Gene3D" id="1.10.150.240">
    <property type="entry name" value="Putative phosphatase, domain 2"/>
    <property type="match status" value="1"/>
</dbReference>
<dbReference type="NCBIfam" id="TIGR01549">
    <property type="entry name" value="HAD-SF-IA-v1"/>
    <property type="match status" value="1"/>
</dbReference>
<dbReference type="EMBL" id="DSTX01000002">
    <property type="protein sequence ID" value="HFK20260.1"/>
    <property type="molecule type" value="Genomic_DNA"/>
</dbReference>
<organism evidence="2">
    <name type="scientific">Candidatus Methanomethylicus mesodigestus</name>
    <dbReference type="NCBI Taxonomy" id="1867258"/>
    <lineage>
        <taxon>Archaea</taxon>
        <taxon>Thermoproteota</taxon>
        <taxon>Methanosuratincolia</taxon>
        <taxon>Candidatus Methanomethylicales</taxon>
        <taxon>Candidatus Methanomethylicaceae</taxon>
        <taxon>Candidatus Methanomethylicus</taxon>
    </lineage>
</organism>
<dbReference type="AlphaFoldDB" id="A0A7C3ESH3"/>
<protein>
    <submittedName>
        <fullName evidence="2">HAD family hydrolase</fullName>
    </submittedName>
</protein>
<comment type="similarity">
    <text evidence="1">Belongs to the HAD-like hydrolase superfamily.</text>
</comment>
<accession>A0A7C3ESH3</accession>
<dbReference type="SUPFAM" id="SSF56784">
    <property type="entry name" value="HAD-like"/>
    <property type="match status" value="1"/>
</dbReference>
<dbReference type="InterPro" id="IPR036412">
    <property type="entry name" value="HAD-like_sf"/>
</dbReference>
<dbReference type="Pfam" id="PF13419">
    <property type="entry name" value="HAD_2"/>
    <property type="match status" value="1"/>
</dbReference>
<dbReference type="GO" id="GO:0008967">
    <property type="term" value="F:phosphoglycolate phosphatase activity"/>
    <property type="evidence" value="ECO:0007669"/>
    <property type="project" value="TreeGrafter"/>
</dbReference>
<dbReference type="SFLD" id="SFLDS00003">
    <property type="entry name" value="Haloacid_Dehalogenase"/>
    <property type="match status" value="1"/>
</dbReference>
<dbReference type="InterPro" id="IPR023198">
    <property type="entry name" value="PGP-like_dom2"/>
</dbReference>
<dbReference type="InterPro" id="IPR006439">
    <property type="entry name" value="HAD-SF_hydro_IA"/>
</dbReference>
<sequence>MLSTFLFDLDGTLLDSKKPFIIAYNRALAKNGLPPLPADESSAIRILRQPADKIIMDLIDEKKALDQRFVEAFTEDLREAYGEVYESHTSLSPFAKEVIVALKSNSQKIGIVTSRYSFADYIVPALNQMGVGKHIDIIVTSQDVASTKPSPEPFLLAAEKLNRGPEECVVIGDSPEDILAGKAAGMLTIAYTGGFYGIEELSRYNSDLMIDDLRKLLALVNNPL</sequence>
<gene>
    <name evidence="2" type="ORF">ENS19_03165</name>
</gene>
<dbReference type="InterPro" id="IPR023214">
    <property type="entry name" value="HAD_sf"/>
</dbReference>